<feature type="region of interest" description="Disordered" evidence="1">
    <location>
        <begin position="418"/>
        <end position="485"/>
    </location>
</feature>
<dbReference type="EMBL" id="LR797503">
    <property type="protein sequence ID" value="CAB4221315.1"/>
    <property type="molecule type" value="Genomic_DNA"/>
</dbReference>
<feature type="compositionally biased region" description="Pro residues" evidence="1">
    <location>
        <begin position="440"/>
        <end position="483"/>
    </location>
</feature>
<protein>
    <submittedName>
        <fullName evidence="2">Uncharacterized protein</fullName>
    </submittedName>
</protein>
<accession>A0A6J5T0W9</accession>
<reference evidence="2" key="1">
    <citation type="submission" date="2020-05" db="EMBL/GenBank/DDBJ databases">
        <authorList>
            <person name="Chiriac C."/>
            <person name="Salcher M."/>
            <person name="Ghai R."/>
            <person name="Kavagutti S V."/>
        </authorList>
    </citation>
    <scope>NUCLEOTIDE SEQUENCE</scope>
</reference>
<gene>
    <name evidence="2" type="ORF">UFOVP1636_244</name>
</gene>
<proteinExistence type="predicted"/>
<sequence length="498" mass="56489">MKNNIDRIAEELFDKIRSRFDDISLGDENVEEPKDDNPSLARFFNFDYKSADGVNYGNITMSILDEESLKIWYSSNLTDKIQEQEADVKEWFNFLKSLRYFAKRNMMKFDVRDISADNLTIRDLKSIANTMSSYDTKDKATQSVNESQFYNNSRTSIQEFGPVKLVIRHSDPVNEEIPGSRSRKIHNMFIETELGERFLLPFKRVNAGRAMAEHLAHGGLIHDDVSKHIVGIVNEMGNLAFFVRGTKNRVFEDNETQAMVEAAISRYHNLRSDLKKLGGSRGYENFAETFQPSVPIEEQYDIEELKNRFVKKMFDDRLTNALPYVHRAYTQHKMTEENKYIKEFDDWADEVTGDEDIDISGIGKLMQKPIEVGLDGLDAINAIKPFIPDNNEDLFSKIKKLGDDIGTSVDARPVLHDWLQDNGYPSSFKSETDPEQEPTPELPPPPSPAPEPEPTPTVPPTAPPQPKAPPQPGVLPQPMPLPGKPLAELAALKRLAGL</sequence>
<evidence type="ECO:0000256" key="1">
    <source>
        <dbReference type="SAM" id="MobiDB-lite"/>
    </source>
</evidence>
<evidence type="ECO:0000313" key="2">
    <source>
        <dbReference type="EMBL" id="CAB4221315.1"/>
    </source>
</evidence>
<organism evidence="2">
    <name type="scientific">uncultured Caudovirales phage</name>
    <dbReference type="NCBI Taxonomy" id="2100421"/>
    <lineage>
        <taxon>Viruses</taxon>
        <taxon>Duplodnaviria</taxon>
        <taxon>Heunggongvirae</taxon>
        <taxon>Uroviricota</taxon>
        <taxon>Caudoviricetes</taxon>
        <taxon>Peduoviridae</taxon>
        <taxon>Maltschvirus</taxon>
        <taxon>Maltschvirus maltsch</taxon>
    </lineage>
</organism>
<name>A0A6J5T0W9_9CAUD</name>